<proteinExistence type="predicted"/>
<dbReference type="EMBL" id="CAACVG010007232">
    <property type="protein sequence ID" value="VEN44346.1"/>
    <property type="molecule type" value="Genomic_DNA"/>
</dbReference>
<dbReference type="AlphaFoldDB" id="A0A653C9C2"/>
<accession>A0A653C9C2</accession>
<organism evidence="2 3">
    <name type="scientific">Callosobruchus maculatus</name>
    <name type="common">Southern cowpea weevil</name>
    <name type="synonym">Pulse bruchid</name>
    <dbReference type="NCBI Taxonomy" id="64391"/>
    <lineage>
        <taxon>Eukaryota</taxon>
        <taxon>Metazoa</taxon>
        <taxon>Ecdysozoa</taxon>
        <taxon>Arthropoda</taxon>
        <taxon>Hexapoda</taxon>
        <taxon>Insecta</taxon>
        <taxon>Pterygota</taxon>
        <taxon>Neoptera</taxon>
        <taxon>Endopterygota</taxon>
        <taxon>Coleoptera</taxon>
        <taxon>Polyphaga</taxon>
        <taxon>Cucujiformia</taxon>
        <taxon>Chrysomeloidea</taxon>
        <taxon>Chrysomelidae</taxon>
        <taxon>Bruchinae</taxon>
        <taxon>Bruchini</taxon>
        <taxon>Callosobruchus</taxon>
    </lineage>
</organism>
<keyword evidence="3" id="KW-1185">Reference proteome</keyword>
<evidence type="ECO:0000313" key="2">
    <source>
        <dbReference type="EMBL" id="VEN44346.1"/>
    </source>
</evidence>
<keyword evidence="1" id="KW-1133">Transmembrane helix</keyword>
<protein>
    <submittedName>
        <fullName evidence="2">Uncharacterized protein</fullName>
    </submittedName>
</protein>
<evidence type="ECO:0000313" key="3">
    <source>
        <dbReference type="Proteomes" id="UP000410492"/>
    </source>
</evidence>
<keyword evidence="1" id="KW-0812">Transmembrane</keyword>
<keyword evidence="1" id="KW-0472">Membrane</keyword>
<evidence type="ECO:0000256" key="1">
    <source>
        <dbReference type="SAM" id="Phobius"/>
    </source>
</evidence>
<feature type="transmembrane region" description="Helical" evidence="1">
    <location>
        <begin position="24"/>
        <end position="45"/>
    </location>
</feature>
<name>A0A653C9C2_CALMS</name>
<sequence>MCTNLNKIGCYCDIFSTTVHNLTIAAHMYLELFFVFFSILLYACVRICFGICLMLIILFHLFILIFFCCTMNSQWVKLLDNKANIIFILIFQVSLA</sequence>
<feature type="transmembrane region" description="Helical" evidence="1">
    <location>
        <begin position="52"/>
        <end position="73"/>
    </location>
</feature>
<gene>
    <name evidence="2" type="ORF">CALMAC_LOCUS7174</name>
</gene>
<reference evidence="2 3" key="1">
    <citation type="submission" date="2019-01" db="EMBL/GenBank/DDBJ databases">
        <authorList>
            <person name="Sayadi A."/>
        </authorList>
    </citation>
    <scope>NUCLEOTIDE SEQUENCE [LARGE SCALE GENOMIC DNA]</scope>
</reference>
<dbReference type="Proteomes" id="UP000410492">
    <property type="component" value="Unassembled WGS sequence"/>
</dbReference>